<dbReference type="InterPro" id="IPR013766">
    <property type="entry name" value="Thioredoxin_domain"/>
</dbReference>
<dbReference type="PROSITE" id="PS51352">
    <property type="entry name" value="THIOREDOXIN_2"/>
    <property type="match status" value="1"/>
</dbReference>
<keyword evidence="1 2" id="KW-0732">Signal</keyword>
<gene>
    <name evidence="4" type="ORF">BWP39_03705</name>
</gene>
<dbReference type="OrthoDB" id="5733562at2"/>
<accession>A0A2A4F4L5</accession>
<dbReference type="EMBL" id="MTZV01000002">
    <property type="protein sequence ID" value="PCE27622.1"/>
    <property type="molecule type" value="Genomic_DNA"/>
</dbReference>
<dbReference type="Pfam" id="PF13098">
    <property type="entry name" value="Thioredoxin_2"/>
    <property type="match status" value="1"/>
</dbReference>
<protein>
    <submittedName>
        <fullName evidence="4">Thioredoxin family protein</fullName>
    </submittedName>
</protein>
<comment type="caution">
    <text evidence="4">The sequence shown here is derived from an EMBL/GenBank/DDBJ whole genome shotgun (WGS) entry which is preliminary data.</text>
</comment>
<reference evidence="4" key="1">
    <citation type="submission" date="2017-01" db="EMBL/GenBank/DDBJ databases">
        <title>Whole-Genome Shotgun Sequencing of Two beta-Proteobacterial Species in Search of the Bulgecin Biosynthetic Cluster.</title>
        <authorList>
            <person name="Horsman M.E."/>
            <person name="Marous D.R."/>
            <person name="Li R."/>
            <person name="Oliver R.A."/>
            <person name="Byun B."/>
            <person name="Emrich S.J."/>
            <person name="Boggess B."/>
            <person name="Townsend C.A."/>
            <person name="Mobashery S."/>
        </authorList>
    </citation>
    <scope>NUCLEOTIDE SEQUENCE [LARGE SCALE GENOMIC DNA]</scope>
    <source>
        <strain evidence="4">ATCC 31363</strain>
    </source>
</reference>
<feature type="chain" id="PRO_5013172804" evidence="2">
    <location>
        <begin position="23"/>
        <end position="529"/>
    </location>
</feature>
<dbReference type="InterPro" id="IPR051099">
    <property type="entry name" value="AGR/TXD"/>
</dbReference>
<evidence type="ECO:0000313" key="4">
    <source>
        <dbReference type="EMBL" id="PCE27622.1"/>
    </source>
</evidence>
<name>A0A2A4F4L5_9BURK</name>
<evidence type="ECO:0000256" key="2">
    <source>
        <dbReference type="SAM" id="SignalP"/>
    </source>
</evidence>
<feature type="domain" description="Thioredoxin" evidence="3">
    <location>
        <begin position="28"/>
        <end position="154"/>
    </location>
</feature>
<proteinExistence type="predicted"/>
<dbReference type="AlphaFoldDB" id="A0A2A4F4L5"/>
<organism evidence="4">
    <name type="scientific">Paraburkholderia acidicola</name>
    <dbReference type="NCBI Taxonomy" id="1912599"/>
    <lineage>
        <taxon>Bacteria</taxon>
        <taxon>Pseudomonadati</taxon>
        <taxon>Pseudomonadota</taxon>
        <taxon>Betaproteobacteria</taxon>
        <taxon>Burkholderiales</taxon>
        <taxon>Burkholderiaceae</taxon>
        <taxon>Paraburkholderia</taxon>
    </lineage>
</organism>
<sequence length="529" mass="56631">MNIRLHHLAASIMLIASSAGFAATAPSTATTANATPVHLPPGIAWQQGDVDAAFALAKTSGKPLLLYWGAVWCPPCNQVKATIFSQQAFKDRSSFFVPVYLDGDSANAQKVGERYKVRGYPTMILFKPDGTEITRLPGEADPDRYMQALSAGLNAAHPVKQTFAIALKDGAKLTRDDWRMLANYSWDTDGDLPVPADRIGTTLQTLARHAKADHAPAESQRLELTAVNIAASGDPKQSGTLDKTTALAALHQVLQDPKLSRDDFDALIESPADDTTYLVGKGTPAQRDLAKQWDAVLMRLAADTSLSTTDRLSALDGRVNLARLDMPKPAPLAKPLLDVVREQVAAADKATTSAWERQSVISEGAETLTDAGLIDESDTLLKSSMGRSPAPYYFMSELAANAKARGDKAAALDWYQRAYDASSGPATRLRWGASYFAGAVTLAPDDAARIQRVASDLLVQAGQTPGAFYGTNRRALSKVVTQLEQWNKGGAHDSTVKVIVKQFEGVCSKLPAGDAALATCESLIRPVKA</sequence>
<evidence type="ECO:0000256" key="1">
    <source>
        <dbReference type="ARBA" id="ARBA00022729"/>
    </source>
</evidence>
<dbReference type="RefSeq" id="WP_096717002.1">
    <property type="nucleotide sequence ID" value="NZ_MTZV01000002.1"/>
</dbReference>
<dbReference type="PANTHER" id="PTHR15337">
    <property type="entry name" value="ANTERIOR GRADIENT PROTEIN-RELATED"/>
    <property type="match status" value="1"/>
</dbReference>
<evidence type="ECO:0000259" key="3">
    <source>
        <dbReference type="PROSITE" id="PS51352"/>
    </source>
</evidence>
<dbReference type="Proteomes" id="UP000218022">
    <property type="component" value="Unassembled WGS sequence"/>
</dbReference>
<dbReference type="Gene3D" id="3.40.30.10">
    <property type="entry name" value="Glutaredoxin"/>
    <property type="match status" value="1"/>
</dbReference>
<dbReference type="InterPro" id="IPR012336">
    <property type="entry name" value="Thioredoxin-like_fold"/>
</dbReference>
<dbReference type="PANTHER" id="PTHR15337:SF11">
    <property type="entry name" value="THIOREDOXIN DOMAIN-CONTAINING PROTEIN"/>
    <property type="match status" value="1"/>
</dbReference>
<dbReference type="SUPFAM" id="SSF52833">
    <property type="entry name" value="Thioredoxin-like"/>
    <property type="match status" value="1"/>
</dbReference>
<feature type="signal peptide" evidence="2">
    <location>
        <begin position="1"/>
        <end position="22"/>
    </location>
</feature>
<dbReference type="InterPro" id="IPR036249">
    <property type="entry name" value="Thioredoxin-like_sf"/>
</dbReference>